<keyword evidence="1" id="KW-0472">Membrane</keyword>
<keyword evidence="1" id="KW-0812">Transmembrane</keyword>
<evidence type="ECO:0000256" key="1">
    <source>
        <dbReference type="SAM" id="Phobius"/>
    </source>
</evidence>
<gene>
    <name evidence="2" type="ORF">UFOVP29_318</name>
</gene>
<protein>
    <submittedName>
        <fullName evidence="2">Uncharacterized protein</fullName>
    </submittedName>
</protein>
<name>A0A6J5KSG5_9CAUD</name>
<accession>A0A6J5KSG5</accession>
<proteinExistence type="predicted"/>
<dbReference type="EMBL" id="LR796167">
    <property type="protein sequence ID" value="CAB4123159.1"/>
    <property type="molecule type" value="Genomic_DNA"/>
</dbReference>
<reference evidence="2" key="1">
    <citation type="submission" date="2020-04" db="EMBL/GenBank/DDBJ databases">
        <authorList>
            <person name="Chiriac C."/>
            <person name="Salcher M."/>
            <person name="Ghai R."/>
            <person name="Kavagutti S V."/>
        </authorList>
    </citation>
    <scope>NUCLEOTIDE SEQUENCE</scope>
</reference>
<evidence type="ECO:0000313" key="2">
    <source>
        <dbReference type="EMBL" id="CAB4123159.1"/>
    </source>
</evidence>
<keyword evidence="1" id="KW-1133">Transmembrane helix</keyword>
<organism evidence="2">
    <name type="scientific">uncultured Caudovirales phage</name>
    <dbReference type="NCBI Taxonomy" id="2100421"/>
    <lineage>
        <taxon>Viruses</taxon>
        <taxon>Duplodnaviria</taxon>
        <taxon>Heunggongvirae</taxon>
        <taxon>Uroviricota</taxon>
        <taxon>Caudoviricetes</taxon>
        <taxon>Peduoviridae</taxon>
        <taxon>Maltschvirus</taxon>
        <taxon>Maltschvirus maltsch</taxon>
    </lineage>
</organism>
<sequence>MNPFLLLIRLIAYLLLVTYMAGLLISSAMARDYVTMAVICVIGALFTASRAAILGVKSK</sequence>
<feature type="transmembrane region" description="Helical" evidence="1">
    <location>
        <begin position="33"/>
        <end position="53"/>
    </location>
</feature>
<feature type="transmembrane region" description="Helical" evidence="1">
    <location>
        <begin position="6"/>
        <end position="26"/>
    </location>
</feature>